<proteinExistence type="predicted"/>
<sequence length="95" mass="10525">MEAAESVIVDSKGDQRCNIRPDADYPLRVLYCGGKYSRGMRFLLIANREKSPKQESGVGEGQGTTGEEEEKKKQKRGKAFGVDDDSIEDLGEVKK</sequence>
<accession>A0ABQ7T7I1</accession>
<dbReference type="Proteomes" id="UP000826234">
    <property type="component" value="Unassembled WGS sequence"/>
</dbReference>
<evidence type="ECO:0000313" key="2">
    <source>
        <dbReference type="EMBL" id="KAH0625415.1"/>
    </source>
</evidence>
<protein>
    <submittedName>
        <fullName evidence="2">Uncharacterized protein</fullName>
    </submittedName>
</protein>
<feature type="compositionally biased region" description="Acidic residues" evidence="1">
    <location>
        <begin position="82"/>
        <end position="95"/>
    </location>
</feature>
<evidence type="ECO:0000313" key="3">
    <source>
        <dbReference type="Proteomes" id="UP000826234"/>
    </source>
</evidence>
<name>A0ABQ7T7I1_PHRPL</name>
<dbReference type="EMBL" id="JAIPUX010001211">
    <property type="protein sequence ID" value="KAH0625415.1"/>
    <property type="molecule type" value="Genomic_DNA"/>
</dbReference>
<reference evidence="2 3" key="1">
    <citation type="journal article" date="2022" name="Gigascience">
        <title>A chromosome-level genome assembly and annotation of the desert horned lizard, Phrynosoma platyrhinos, provides insight into chromosomal rearrangements among reptiles.</title>
        <authorList>
            <person name="Koochekian N."/>
            <person name="Ascanio A."/>
            <person name="Farleigh K."/>
            <person name="Card D.C."/>
            <person name="Schield D.R."/>
            <person name="Castoe T.A."/>
            <person name="Jezkova T."/>
        </authorList>
    </citation>
    <scope>NUCLEOTIDE SEQUENCE [LARGE SCALE GENOMIC DNA]</scope>
    <source>
        <strain evidence="2">NK-2021</strain>
    </source>
</reference>
<evidence type="ECO:0000256" key="1">
    <source>
        <dbReference type="SAM" id="MobiDB-lite"/>
    </source>
</evidence>
<feature type="region of interest" description="Disordered" evidence="1">
    <location>
        <begin position="48"/>
        <end position="95"/>
    </location>
</feature>
<gene>
    <name evidence="2" type="ORF">JD844_014905</name>
</gene>
<comment type="caution">
    <text evidence="2">The sequence shown here is derived from an EMBL/GenBank/DDBJ whole genome shotgun (WGS) entry which is preliminary data.</text>
</comment>
<keyword evidence="3" id="KW-1185">Reference proteome</keyword>
<organism evidence="2 3">
    <name type="scientific">Phrynosoma platyrhinos</name>
    <name type="common">Desert horned lizard</name>
    <dbReference type="NCBI Taxonomy" id="52577"/>
    <lineage>
        <taxon>Eukaryota</taxon>
        <taxon>Metazoa</taxon>
        <taxon>Chordata</taxon>
        <taxon>Craniata</taxon>
        <taxon>Vertebrata</taxon>
        <taxon>Euteleostomi</taxon>
        <taxon>Lepidosauria</taxon>
        <taxon>Squamata</taxon>
        <taxon>Bifurcata</taxon>
        <taxon>Unidentata</taxon>
        <taxon>Episquamata</taxon>
        <taxon>Toxicofera</taxon>
        <taxon>Iguania</taxon>
        <taxon>Phrynosomatidae</taxon>
        <taxon>Phrynosomatinae</taxon>
        <taxon>Phrynosoma</taxon>
    </lineage>
</organism>